<gene>
    <name evidence="13" type="ORF">V5E97_04815</name>
</gene>
<keyword evidence="2" id="KW-1003">Cell membrane</keyword>
<dbReference type="AlphaFoldDB" id="A0AAU7CJT0"/>
<feature type="transmembrane region" description="Helical" evidence="10">
    <location>
        <begin position="90"/>
        <end position="110"/>
    </location>
</feature>
<keyword evidence="3 9" id="KW-0812">Transmembrane</keyword>
<evidence type="ECO:0000256" key="5">
    <source>
        <dbReference type="ARBA" id="ARBA00022989"/>
    </source>
</evidence>
<dbReference type="EMBL" id="CP155447">
    <property type="protein sequence ID" value="XBH05343.1"/>
    <property type="molecule type" value="Genomic_DNA"/>
</dbReference>
<dbReference type="InterPro" id="IPR002550">
    <property type="entry name" value="CNNM"/>
</dbReference>
<name>A0AAU7CJT0_9BACT</name>
<dbReference type="PROSITE" id="PS51371">
    <property type="entry name" value="CBS"/>
    <property type="match status" value="1"/>
</dbReference>
<evidence type="ECO:0000313" key="13">
    <source>
        <dbReference type="EMBL" id="XBH05343.1"/>
    </source>
</evidence>
<sequence>MVKRVIRDLDRYIAGTQVGITLASLALGWIGEPALAHLIEPLFAWFPVTLTVTLSHSVSVAIAFFLITLLHVVLGELVPKSVALQMPEKVAFVIARPMGVIVVILQPLIWSLNGIGNGILRAIGMEPAGEHHGVHSVEELEILVGQSHKAGVLDDLERRILQRTFRFSELTTGQVMIPRADMRALDFLKPVEDLLDEAANAAHTRLPVCEGSLDNIVGVIYIHELFSLTRRVETPTLADLRQICHPPFVVPEGVHLDALLDLFRERRTQIAIVVDEYGSTAGLVTFEDVIEEVTGEVQDALEPGEPPVQTLGDGTVLVRGSLRLDELNGLLGWDLEDDSVDTVAGMIMNRLGRIAKVGDRVELPYGTFRVAKMEKVRIMAVAVESRSKPGTSEPTDLG</sequence>
<keyword evidence="4" id="KW-0677">Repeat</keyword>
<evidence type="ECO:0000259" key="12">
    <source>
        <dbReference type="PROSITE" id="PS51846"/>
    </source>
</evidence>
<proteinExistence type="predicted"/>
<dbReference type="Gene3D" id="3.10.580.10">
    <property type="entry name" value="CBS-domain"/>
    <property type="match status" value="1"/>
</dbReference>
<evidence type="ECO:0000256" key="1">
    <source>
        <dbReference type="ARBA" id="ARBA00004651"/>
    </source>
</evidence>
<dbReference type="InterPro" id="IPR016169">
    <property type="entry name" value="FAD-bd_PCMH_sub2"/>
</dbReference>
<keyword evidence="6 8" id="KW-0129">CBS domain</keyword>
<feature type="domain" description="CNNM transmembrane" evidence="12">
    <location>
        <begin position="1"/>
        <end position="157"/>
    </location>
</feature>
<dbReference type="PANTHER" id="PTHR43099">
    <property type="entry name" value="UPF0053 PROTEIN YRKA"/>
    <property type="match status" value="1"/>
</dbReference>
<evidence type="ECO:0000256" key="7">
    <source>
        <dbReference type="ARBA" id="ARBA00023136"/>
    </source>
</evidence>
<dbReference type="SUPFAM" id="SSF54631">
    <property type="entry name" value="CBS-domain pair"/>
    <property type="match status" value="1"/>
</dbReference>
<dbReference type="Pfam" id="PF01595">
    <property type="entry name" value="CNNM"/>
    <property type="match status" value="1"/>
</dbReference>
<evidence type="ECO:0000256" key="10">
    <source>
        <dbReference type="SAM" id="Phobius"/>
    </source>
</evidence>
<evidence type="ECO:0000256" key="2">
    <source>
        <dbReference type="ARBA" id="ARBA00022475"/>
    </source>
</evidence>
<evidence type="ECO:0000256" key="4">
    <source>
        <dbReference type="ARBA" id="ARBA00022737"/>
    </source>
</evidence>
<dbReference type="GO" id="GO:0005886">
    <property type="term" value="C:plasma membrane"/>
    <property type="evidence" value="ECO:0007669"/>
    <property type="project" value="UniProtKB-SubCell"/>
</dbReference>
<evidence type="ECO:0000256" key="8">
    <source>
        <dbReference type="PROSITE-ProRule" id="PRU00703"/>
    </source>
</evidence>
<dbReference type="Pfam" id="PF03471">
    <property type="entry name" value="CorC_HlyC"/>
    <property type="match status" value="1"/>
</dbReference>
<dbReference type="CDD" id="cd04590">
    <property type="entry name" value="CBS_pair_CorC_HlyC_assoc"/>
    <property type="match status" value="1"/>
</dbReference>
<evidence type="ECO:0000259" key="11">
    <source>
        <dbReference type="PROSITE" id="PS51371"/>
    </source>
</evidence>
<comment type="subcellular location">
    <subcellularLocation>
        <location evidence="1">Cell membrane</location>
        <topology evidence="1">Multi-pass membrane protein</topology>
    </subcellularLocation>
</comment>
<accession>A0AAU7CJT0</accession>
<reference evidence="13" key="1">
    <citation type="submission" date="2024-05" db="EMBL/GenBank/DDBJ databases">
        <title>Planctomycetes of the genus Singulisphaera possess chitinolytic capabilities.</title>
        <authorList>
            <person name="Ivanova A."/>
        </authorList>
    </citation>
    <scope>NUCLEOTIDE SEQUENCE</scope>
    <source>
        <strain evidence="13">Ch08T</strain>
    </source>
</reference>
<feature type="domain" description="CBS" evidence="11">
    <location>
        <begin position="243"/>
        <end position="300"/>
    </location>
</feature>
<dbReference type="PROSITE" id="PS51846">
    <property type="entry name" value="CNNM"/>
    <property type="match status" value="1"/>
</dbReference>
<keyword evidence="5 9" id="KW-1133">Transmembrane helix</keyword>
<dbReference type="InterPro" id="IPR046342">
    <property type="entry name" value="CBS_dom_sf"/>
</dbReference>
<evidence type="ECO:0000256" key="3">
    <source>
        <dbReference type="ARBA" id="ARBA00022692"/>
    </source>
</evidence>
<dbReference type="GO" id="GO:0050660">
    <property type="term" value="F:flavin adenine dinucleotide binding"/>
    <property type="evidence" value="ECO:0007669"/>
    <property type="project" value="InterPro"/>
</dbReference>
<organism evidence="13">
    <name type="scientific">Singulisphaera sp. Ch08</name>
    <dbReference type="NCBI Taxonomy" id="3120278"/>
    <lineage>
        <taxon>Bacteria</taxon>
        <taxon>Pseudomonadati</taxon>
        <taxon>Planctomycetota</taxon>
        <taxon>Planctomycetia</taxon>
        <taxon>Isosphaerales</taxon>
        <taxon>Isosphaeraceae</taxon>
        <taxon>Singulisphaera</taxon>
    </lineage>
</organism>
<protein>
    <submittedName>
        <fullName evidence="13">Hemolysin family protein</fullName>
    </submittedName>
</protein>
<dbReference type="Pfam" id="PF00571">
    <property type="entry name" value="CBS"/>
    <property type="match status" value="1"/>
</dbReference>
<dbReference type="InterPro" id="IPR051676">
    <property type="entry name" value="UPF0053_domain"/>
</dbReference>
<dbReference type="Gene3D" id="3.30.465.10">
    <property type="match status" value="1"/>
</dbReference>
<evidence type="ECO:0000256" key="9">
    <source>
        <dbReference type="PROSITE-ProRule" id="PRU01193"/>
    </source>
</evidence>
<keyword evidence="7 9" id="KW-0472">Membrane</keyword>
<dbReference type="InterPro" id="IPR044751">
    <property type="entry name" value="Ion_transp-like_CBS"/>
</dbReference>
<evidence type="ECO:0000256" key="6">
    <source>
        <dbReference type="ARBA" id="ARBA00023122"/>
    </source>
</evidence>
<feature type="transmembrane region" description="Helical" evidence="10">
    <location>
        <begin position="12"/>
        <end position="30"/>
    </location>
</feature>
<dbReference type="SMART" id="SM01091">
    <property type="entry name" value="CorC_HlyC"/>
    <property type="match status" value="1"/>
</dbReference>
<dbReference type="PANTHER" id="PTHR43099:SF5">
    <property type="entry name" value="HLYC_CORC FAMILY TRANSPORTER"/>
    <property type="match status" value="1"/>
</dbReference>
<feature type="transmembrane region" description="Helical" evidence="10">
    <location>
        <begin position="42"/>
        <end position="70"/>
    </location>
</feature>
<dbReference type="InterPro" id="IPR036318">
    <property type="entry name" value="FAD-bd_PCMH-like_sf"/>
</dbReference>
<dbReference type="SUPFAM" id="SSF56176">
    <property type="entry name" value="FAD-binding/transporter-associated domain-like"/>
    <property type="match status" value="1"/>
</dbReference>
<dbReference type="InterPro" id="IPR000644">
    <property type="entry name" value="CBS_dom"/>
</dbReference>
<dbReference type="InterPro" id="IPR005170">
    <property type="entry name" value="Transptr-assoc_dom"/>
</dbReference>